<keyword evidence="6" id="KW-1185">Reference proteome</keyword>
<dbReference type="GO" id="GO:0016887">
    <property type="term" value="F:ATP hydrolysis activity"/>
    <property type="evidence" value="ECO:0007669"/>
    <property type="project" value="TreeGrafter"/>
</dbReference>
<keyword evidence="5" id="KW-0131">Cell cycle</keyword>
<sequence length="264" mass="27448">MTAVVYTIASGKGGTGKTTTTANLGTALAALGKRVVILDADIGMANLGLVMGLEKHPITLHEVLSGNARIEDAIYAGPAGVMVAPCGVSLKGFQNSNPERLKDVMGSLVEQFDIMLIDAPAGISKDAVIPMAIADEVILVVNPEISSMADALKTKVLTEMVGGKVMGAIVNRAGMEKVDIPKQKVAELLNTVVIGVIPEDANVRRAAAFKTPLVVNTPKSPAAVAYKKIAAKLGGVEYKEGPTNNGKKESFVEKLAKSLFGGKK</sequence>
<accession>A0A1F2PAN7</accession>
<dbReference type="GO" id="GO:0051782">
    <property type="term" value="P:negative regulation of cell division"/>
    <property type="evidence" value="ECO:0007669"/>
    <property type="project" value="TreeGrafter"/>
</dbReference>
<dbReference type="PATRIC" id="fig|1838285.3.peg.1155"/>
<protein>
    <submittedName>
        <fullName evidence="5">Cell division ATPase MinD, archaeal</fullName>
    </submittedName>
</protein>
<gene>
    <name evidence="5" type="ORF">SCAL_001136</name>
</gene>
<dbReference type="NCBIfam" id="TIGR01969">
    <property type="entry name" value="minD_arch"/>
    <property type="match status" value="1"/>
</dbReference>
<keyword evidence="2 3" id="KW-0067">ATP-binding</keyword>
<dbReference type="InterPro" id="IPR050625">
    <property type="entry name" value="ParA/MinD_ATPase"/>
</dbReference>
<dbReference type="GO" id="GO:0005524">
    <property type="term" value="F:ATP binding"/>
    <property type="evidence" value="ECO:0007669"/>
    <property type="project" value="UniProtKB-KW"/>
</dbReference>
<evidence type="ECO:0000259" key="4">
    <source>
        <dbReference type="Pfam" id="PF01656"/>
    </source>
</evidence>
<dbReference type="InterPro" id="IPR025501">
    <property type="entry name" value="MinD_FleN"/>
</dbReference>
<keyword evidence="5" id="KW-0132">Cell division</keyword>
<keyword evidence="1 3" id="KW-0547">Nucleotide-binding</keyword>
<dbReference type="GO" id="GO:0051301">
    <property type="term" value="P:cell division"/>
    <property type="evidence" value="ECO:0007669"/>
    <property type="project" value="UniProtKB-KW"/>
</dbReference>
<dbReference type="InterPro" id="IPR010224">
    <property type="entry name" value="MinD_archaea"/>
</dbReference>
<dbReference type="PANTHER" id="PTHR43384:SF10">
    <property type="entry name" value="ATPASE INVOLVED IN CHROMOSOME PARTITIONING, PARA_MIND FAMILY"/>
    <property type="match status" value="1"/>
</dbReference>
<organism evidence="5 6">
    <name type="scientific">Candidatus Syntropharchaeum caldarium</name>
    <dbReference type="NCBI Taxonomy" id="1838285"/>
    <lineage>
        <taxon>Archaea</taxon>
        <taxon>Methanobacteriati</taxon>
        <taxon>Methanobacteriota</taxon>
        <taxon>Stenosarchaea group</taxon>
        <taxon>Methanomicrobia</taxon>
        <taxon>Methanosarcinales</taxon>
        <taxon>ANME-2 cluster</taxon>
        <taxon>Candidatus Syntropharchaeum</taxon>
    </lineage>
</organism>
<dbReference type="InterPro" id="IPR002586">
    <property type="entry name" value="CobQ/CobB/MinD/ParA_Nub-bd_dom"/>
</dbReference>
<comment type="caution">
    <text evidence="5">The sequence shown here is derived from an EMBL/GenBank/DDBJ whole genome shotgun (WGS) entry which is preliminary data.</text>
</comment>
<feature type="binding site" evidence="3">
    <location>
        <begin position="12"/>
        <end position="19"/>
    </location>
    <ligand>
        <name>ATP</name>
        <dbReference type="ChEBI" id="CHEBI:30616"/>
    </ligand>
</feature>
<dbReference type="InterPro" id="IPR027417">
    <property type="entry name" value="P-loop_NTPase"/>
</dbReference>
<evidence type="ECO:0000313" key="6">
    <source>
        <dbReference type="Proteomes" id="UP000186940"/>
    </source>
</evidence>
<dbReference type="GO" id="GO:0005829">
    <property type="term" value="C:cytosol"/>
    <property type="evidence" value="ECO:0007669"/>
    <property type="project" value="TreeGrafter"/>
</dbReference>
<dbReference type="PANTHER" id="PTHR43384">
    <property type="entry name" value="SEPTUM SITE-DETERMINING PROTEIN MIND HOMOLOG, CHLOROPLASTIC-RELATED"/>
    <property type="match status" value="1"/>
</dbReference>
<dbReference type="Gene3D" id="3.40.50.300">
    <property type="entry name" value="P-loop containing nucleotide triphosphate hydrolases"/>
    <property type="match status" value="1"/>
</dbReference>
<proteinExistence type="predicted"/>
<dbReference type="STRING" id="1838285.SCAL_001136"/>
<evidence type="ECO:0000256" key="2">
    <source>
        <dbReference type="ARBA" id="ARBA00022840"/>
    </source>
</evidence>
<dbReference type="Proteomes" id="UP000186940">
    <property type="component" value="Unassembled WGS sequence"/>
</dbReference>
<name>A0A1F2PAN7_9EURY</name>
<evidence type="ECO:0000256" key="1">
    <source>
        <dbReference type="ARBA" id="ARBA00022741"/>
    </source>
</evidence>
<feature type="domain" description="CobQ/CobB/MinD/ParA nucleotide binding" evidence="4">
    <location>
        <begin position="7"/>
        <end position="212"/>
    </location>
</feature>
<dbReference type="AlphaFoldDB" id="A0A1F2PAN7"/>
<dbReference type="Pfam" id="PF01656">
    <property type="entry name" value="CbiA"/>
    <property type="match status" value="1"/>
</dbReference>
<dbReference type="SUPFAM" id="SSF52540">
    <property type="entry name" value="P-loop containing nucleoside triphosphate hydrolases"/>
    <property type="match status" value="1"/>
</dbReference>
<evidence type="ECO:0000313" key="5">
    <source>
        <dbReference type="EMBL" id="OFV67761.1"/>
    </source>
</evidence>
<dbReference type="PIRSF" id="PIRSF003092">
    <property type="entry name" value="MinD"/>
    <property type="match status" value="1"/>
</dbReference>
<evidence type="ECO:0000256" key="3">
    <source>
        <dbReference type="PIRSR" id="PIRSR003092-1"/>
    </source>
</evidence>
<dbReference type="GO" id="GO:0009898">
    <property type="term" value="C:cytoplasmic side of plasma membrane"/>
    <property type="evidence" value="ECO:0007669"/>
    <property type="project" value="TreeGrafter"/>
</dbReference>
<reference evidence="5" key="1">
    <citation type="submission" date="2016-05" db="EMBL/GenBank/DDBJ databases">
        <title>Microbial consortia oxidize butane by reversing methanogenesis.</title>
        <authorList>
            <person name="Laso-Perez R."/>
            <person name="Richter M."/>
            <person name="Wegener G."/>
            <person name="Musat F."/>
        </authorList>
    </citation>
    <scope>NUCLEOTIDE SEQUENCE [LARGE SCALE GENOMIC DNA]</scope>
    <source>
        <strain evidence="5">BOX2</strain>
    </source>
</reference>
<dbReference type="EMBL" id="LYOS01000003">
    <property type="protein sequence ID" value="OFV67761.1"/>
    <property type="molecule type" value="Genomic_DNA"/>
</dbReference>